<sequence>MTAKAQYRRDSSDNVHIIYPAGFNEKAFDSYVPPRYTEARQAAVPIPPPAPLPEKRILGLKRKKFWIILVVFILVVLAVAIGAGVGVAAATKKKNNKNNEQTADSEGAAITGSPSESPVTVTVTNVPSTMVTSTIPSATALPVTHCQQMWEGTAPFCDGKCDPGWTVVKQNKVADACDETTETVIIDSCANLSDNSCWTGSKVLCQKCESE</sequence>
<name>A0AAV9WYH1_9PEZI</name>
<feature type="region of interest" description="Disordered" evidence="1">
    <location>
        <begin position="91"/>
        <end position="119"/>
    </location>
</feature>
<proteinExistence type="predicted"/>
<reference evidence="3 4" key="1">
    <citation type="submission" date="2019-10" db="EMBL/GenBank/DDBJ databases">
        <authorList>
            <person name="Palmer J.M."/>
        </authorList>
    </citation>
    <scope>NUCLEOTIDE SEQUENCE [LARGE SCALE GENOMIC DNA]</scope>
    <source>
        <strain evidence="3 4">TWF694</strain>
    </source>
</reference>
<keyword evidence="2" id="KW-1133">Transmembrane helix</keyword>
<evidence type="ECO:0000256" key="2">
    <source>
        <dbReference type="SAM" id="Phobius"/>
    </source>
</evidence>
<dbReference type="Proteomes" id="UP001365542">
    <property type="component" value="Unassembled WGS sequence"/>
</dbReference>
<organism evidence="3 4">
    <name type="scientific">Orbilia ellipsospora</name>
    <dbReference type="NCBI Taxonomy" id="2528407"/>
    <lineage>
        <taxon>Eukaryota</taxon>
        <taxon>Fungi</taxon>
        <taxon>Dikarya</taxon>
        <taxon>Ascomycota</taxon>
        <taxon>Pezizomycotina</taxon>
        <taxon>Orbiliomycetes</taxon>
        <taxon>Orbiliales</taxon>
        <taxon>Orbiliaceae</taxon>
        <taxon>Orbilia</taxon>
    </lineage>
</organism>
<protein>
    <submittedName>
        <fullName evidence="3">Uncharacterized protein</fullName>
    </submittedName>
</protein>
<dbReference type="AlphaFoldDB" id="A0AAV9WYH1"/>
<evidence type="ECO:0000313" key="4">
    <source>
        <dbReference type="Proteomes" id="UP001365542"/>
    </source>
</evidence>
<feature type="transmembrane region" description="Helical" evidence="2">
    <location>
        <begin position="65"/>
        <end position="90"/>
    </location>
</feature>
<accession>A0AAV9WYH1</accession>
<evidence type="ECO:0000256" key="1">
    <source>
        <dbReference type="SAM" id="MobiDB-lite"/>
    </source>
</evidence>
<keyword evidence="2" id="KW-0472">Membrane</keyword>
<evidence type="ECO:0000313" key="3">
    <source>
        <dbReference type="EMBL" id="KAK6529010.1"/>
    </source>
</evidence>
<comment type="caution">
    <text evidence="3">The sequence shown here is derived from an EMBL/GenBank/DDBJ whole genome shotgun (WGS) entry which is preliminary data.</text>
</comment>
<keyword evidence="2" id="KW-0812">Transmembrane</keyword>
<keyword evidence="4" id="KW-1185">Reference proteome</keyword>
<dbReference type="EMBL" id="JAVHJO010000014">
    <property type="protein sequence ID" value="KAK6529010.1"/>
    <property type="molecule type" value="Genomic_DNA"/>
</dbReference>
<gene>
    <name evidence="3" type="ORF">TWF694_004232</name>
</gene>